<dbReference type="OrthoDB" id="685705at2"/>
<keyword evidence="2" id="KW-1185">Reference proteome</keyword>
<protein>
    <submittedName>
        <fullName evidence="1">Uncharacterized protein</fullName>
    </submittedName>
</protein>
<gene>
    <name evidence="1" type="ORF">ESB13_08085</name>
</gene>
<sequence length="119" mass="13477">MADVIKMVSGKQFDYACSAFMGTFEVEGNVYYASFCPEAVAYNESIQVTGRYIITMLHPKLASVVFYLRNYKGKWVLDKPATPGCDESALQCLFVTRYPFELDDKIIDWCSEQIGARSI</sequence>
<accession>A0A4Q1DCQ3</accession>
<dbReference type="Proteomes" id="UP000290545">
    <property type="component" value="Unassembled WGS sequence"/>
</dbReference>
<evidence type="ECO:0000313" key="1">
    <source>
        <dbReference type="EMBL" id="RXK86748.1"/>
    </source>
</evidence>
<dbReference type="RefSeq" id="WP_129002496.1">
    <property type="nucleotide sequence ID" value="NZ_SDHZ01000001.1"/>
</dbReference>
<organism evidence="1 2">
    <name type="scientific">Filimonas effusa</name>
    <dbReference type="NCBI Taxonomy" id="2508721"/>
    <lineage>
        <taxon>Bacteria</taxon>
        <taxon>Pseudomonadati</taxon>
        <taxon>Bacteroidota</taxon>
        <taxon>Chitinophagia</taxon>
        <taxon>Chitinophagales</taxon>
        <taxon>Chitinophagaceae</taxon>
        <taxon>Filimonas</taxon>
    </lineage>
</organism>
<reference evidence="1 2" key="1">
    <citation type="submission" date="2019-01" db="EMBL/GenBank/DDBJ databases">
        <title>Filimonas sp. strain TTM-71.</title>
        <authorList>
            <person name="Chen W.-M."/>
        </authorList>
    </citation>
    <scope>NUCLEOTIDE SEQUENCE [LARGE SCALE GENOMIC DNA]</scope>
    <source>
        <strain evidence="1 2">TTM-71</strain>
    </source>
</reference>
<comment type="caution">
    <text evidence="1">The sequence shown here is derived from an EMBL/GenBank/DDBJ whole genome shotgun (WGS) entry which is preliminary data.</text>
</comment>
<evidence type="ECO:0000313" key="2">
    <source>
        <dbReference type="Proteomes" id="UP000290545"/>
    </source>
</evidence>
<dbReference type="EMBL" id="SDHZ01000001">
    <property type="protein sequence ID" value="RXK86748.1"/>
    <property type="molecule type" value="Genomic_DNA"/>
</dbReference>
<dbReference type="AlphaFoldDB" id="A0A4Q1DCQ3"/>
<proteinExistence type="predicted"/>
<name>A0A4Q1DCQ3_9BACT</name>